<dbReference type="InterPro" id="IPR000014">
    <property type="entry name" value="PAS"/>
</dbReference>
<dbReference type="Proteomes" id="UP001230986">
    <property type="component" value="Unassembled WGS sequence"/>
</dbReference>
<protein>
    <recommendedName>
        <fullName evidence="2">histidine kinase</fullName>
        <ecNumber evidence="2">2.7.13.3</ecNumber>
    </recommendedName>
</protein>
<sequence length="687" mass="76975">MGAKSMSFDGQVAVSDPLFSCSGEMSDRIRTRNWSATPLGAIATWPQNLRIALSILLSSQFPMQILWGPEYIHFYNDAYIPIAGNKHPQALGQRGRECWSEVWDFAGPLLDNVRTTGEATWSEDQLLWLNRQGYLEECYFTFSYAPIYGETGQVDGIFIAVQETTSRLMSERRLKTLQVEAQESRNRLERVLASLNDAFMMLDRQWCYTYVNPPATQLFGKTEAELLGQPIWQATPSFNEMACASQLRQAMIEQKVRYFERYCPLQNRWFELRVYPFPDGLSLLCVDISDRKQVETELAELLSREQAARVTSEAAREAAEAANRIKDEFLAVLSHELRTPLNPIIGWSQILQTRPLDPETTKRALETIERNAKLQTKLIEDLLDVSRILRGKLNLEAHSVDLATIIGVAIDTVRLACEAKSINLQTHFQPHVGCVMGDANRLQQVIWNLLANAVKFTPPGGQVNIRLEQVERDAQVTVSDTGQGISPEFLPHVFEYFRQEDGTLTRASGGLGLGLAIVHHLVELHGGTITVESSGLGLGATFTVRLPLSEKRSRPRSRAKTLLPHIHLRGMKILVVDDEADMRQFLRFLLEEYGASVGVADSAEGALQALKFDNFDVLVSDISMPQVDGYRLIRQIREQGNRIPAIALTAYAGEANRQQAISAGFQIHLAKPANPEELVEAIAQLKA</sequence>
<feature type="domain" description="Histidine kinase" evidence="7">
    <location>
        <begin position="332"/>
        <end position="550"/>
    </location>
</feature>
<accession>A0ABT7LWY3</accession>
<evidence type="ECO:0000259" key="8">
    <source>
        <dbReference type="PROSITE" id="PS50110"/>
    </source>
</evidence>
<dbReference type="PANTHER" id="PTHR43547:SF2">
    <property type="entry name" value="HYBRID SIGNAL TRANSDUCTION HISTIDINE KINASE C"/>
    <property type="match status" value="1"/>
</dbReference>
<dbReference type="SUPFAM" id="SSF52172">
    <property type="entry name" value="CheY-like"/>
    <property type="match status" value="1"/>
</dbReference>
<dbReference type="InterPro" id="IPR013656">
    <property type="entry name" value="PAS_4"/>
</dbReference>
<dbReference type="NCBIfam" id="TIGR00229">
    <property type="entry name" value="sensory_box"/>
    <property type="match status" value="1"/>
</dbReference>
<dbReference type="EC" id="2.7.13.3" evidence="2"/>
<keyword evidence="3 6" id="KW-0597">Phosphoprotein</keyword>
<feature type="domain" description="Response regulatory" evidence="8">
    <location>
        <begin position="572"/>
        <end position="686"/>
    </location>
</feature>
<evidence type="ECO:0000259" key="7">
    <source>
        <dbReference type="PROSITE" id="PS50109"/>
    </source>
</evidence>
<dbReference type="InterPro" id="IPR035965">
    <property type="entry name" value="PAS-like_dom_sf"/>
</dbReference>
<evidence type="ECO:0000256" key="1">
    <source>
        <dbReference type="ARBA" id="ARBA00000085"/>
    </source>
</evidence>
<evidence type="ECO:0000256" key="5">
    <source>
        <dbReference type="ARBA" id="ARBA00023012"/>
    </source>
</evidence>
<dbReference type="EMBL" id="JASVEJ010000003">
    <property type="protein sequence ID" value="MDL5056072.1"/>
    <property type="molecule type" value="Genomic_DNA"/>
</dbReference>
<evidence type="ECO:0000256" key="4">
    <source>
        <dbReference type="ARBA" id="ARBA00022777"/>
    </source>
</evidence>
<evidence type="ECO:0000313" key="10">
    <source>
        <dbReference type="EMBL" id="MDL5056072.1"/>
    </source>
</evidence>
<dbReference type="PROSITE" id="PS50109">
    <property type="entry name" value="HIS_KIN"/>
    <property type="match status" value="1"/>
</dbReference>
<dbReference type="SMART" id="SM00387">
    <property type="entry name" value="HATPase_c"/>
    <property type="match status" value="1"/>
</dbReference>
<dbReference type="CDD" id="cd00130">
    <property type="entry name" value="PAS"/>
    <property type="match status" value="1"/>
</dbReference>
<reference evidence="10 11" key="1">
    <citation type="submission" date="2023-06" db="EMBL/GenBank/DDBJ databases">
        <title>Whole genome sequence of Oscillatoria calcuttensis NRMC-F 0142.</title>
        <authorList>
            <person name="Shakena Fathima T."/>
            <person name="Muralitharan G."/>
            <person name="Thajuddin N."/>
        </authorList>
    </citation>
    <scope>NUCLEOTIDE SEQUENCE [LARGE SCALE GENOMIC DNA]</scope>
    <source>
        <strain evidence="10 11">NRMC-F 0142</strain>
    </source>
</reference>
<dbReference type="SUPFAM" id="SSF55785">
    <property type="entry name" value="PYP-like sensor domain (PAS domain)"/>
    <property type="match status" value="2"/>
</dbReference>
<dbReference type="InterPro" id="IPR036097">
    <property type="entry name" value="HisK_dim/P_sf"/>
</dbReference>
<dbReference type="SUPFAM" id="SSF47384">
    <property type="entry name" value="Homodimeric domain of signal transducing histidine kinase"/>
    <property type="match status" value="1"/>
</dbReference>
<dbReference type="SUPFAM" id="SSF55874">
    <property type="entry name" value="ATPase domain of HSP90 chaperone/DNA topoisomerase II/histidine kinase"/>
    <property type="match status" value="1"/>
</dbReference>
<keyword evidence="10" id="KW-0547">Nucleotide-binding</keyword>
<evidence type="ECO:0000313" key="11">
    <source>
        <dbReference type="Proteomes" id="UP001230986"/>
    </source>
</evidence>
<organism evidence="10 11">
    <name type="scientific">Geitlerinema calcuttense NRMC-F 0142</name>
    <dbReference type="NCBI Taxonomy" id="2922238"/>
    <lineage>
        <taxon>Bacteria</taxon>
        <taxon>Bacillati</taxon>
        <taxon>Cyanobacteriota</taxon>
        <taxon>Cyanophyceae</taxon>
        <taxon>Geitlerinematales</taxon>
        <taxon>Geitlerinemataceae</taxon>
        <taxon>Geitlerinema</taxon>
    </lineage>
</organism>
<keyword evidence="5" id="KW-0902">Two-component regulatory system</keyword>
<dbReference type="CDD" id="cd16922">
    <property type="entry name" value="HATPase_EvgS-ArcB-TorS-like"/>
    <property type="match status" value="1"/>
</dbReference>
<comment type="caution">
    <text evidence="10">The sequence shown here is derived from an EMBL/GenBank/DDBJ whole genome shotgun (WGS) entry which is preliminary data.</text>
</comment>
<evidence type="ECO:0000256" key="6">
    <source>
        <dbReference type="PROSITE-ProRule" id="PRU00169"/>
    </source>
</evidence>
<dbReference type="InterPro" id="IPR003594">
    <property type="entry name" value="HATPase_dom"/>
</dbReference>
<dbReference type="SMART" id="SM00448">
    <property type="entry name" value="REC"/>
    <property type="match status" value="1"/>
</dbReference>
<gene>
    <name evidence="10" type="ORF">QQ055_01090</name>
</gene>
<dbReference type="PROSITE" id="PS50112">
    <property type="entry name" value="PAS"/>
    <property type="match status" value="1"/>
</dbReference>
<dbReference type="InterPro" id="IPR036890">
    <property type="entry name" value="HATPase_C_sf"/>
</dbReference>
<dbReference type="Pfam" id="PF00072">
    <property type="entry name" value="Response_reg"/>
    <property type="match status" value="1"/>
</dbReference>
<dbReference type="GO" id="GO:0005524">
    <property type="term" value="F:ATP binding"/>
    <property type="evidence" value="ECO:0007669"/>
    <property type="project" value="UniProtKB-KW"/>
</dbReference>
<dbReference type="InterPro" id="IPR003661">
    <property type="entry name" value="HisK_dim/P_dom"/>
</dbReference>
<dbReference type="Gene3D" id="1.10.287.130">
    <property type="match status" value="1"/>
</dbReference>
<dbReference type="Gene3D" id="3.30.450.20">
    <property type="entry name" value="PAS domain"/>
    <property type="match status" value="2"/>
</dbReference>
<dbReference type="PANTHER" id="PTHR43547">
    <property type="entry name" value="TWO-COMPONENT HISTIDINE KINASE"/>
    <property type="match status" value="1"/>
</dbReference>
<dbReference type="RefSeq" id="WP_286004083.1">
    <property type="nucleotide sequence ID" value="NZ_JASVEJ010000003.1"/>
</dbReference>
<dbReference type="SMART" id="SM00091">
    <property type="entry name" value="PAS"/>
    <property type="match status" value="1"/>
</dbReference>
<dbReference type="InterPro" id="IPR001789">
    <property type="entry name" value="Sig_transdc_resp-reg_receiver"/>
</dbReference>
<comment type="catalytic activity">
    <reaction evidence="1">
        <text>ATP + protein L-histidine = ADP + protein N-phospho-L-histidine.</text>
        <dbReference type="EC" id="2.7.13.3"/>
    </reaction>
</comment>
<dbReference type="InterPro" id="IPR005467">
    <property type="entry name" value="His_kinase_dom"/>
</dbReference>
<dbReference type="CDD" id="cd00082">
    <property type="entry name" value="HisKA"/>
    <property type="match status" value="1"/>
</dbReference>
<dbReference type="Pfam" id="PF02518">
    <property type="entry name" value="HATPase_c"/>
    <property type="match status" value="1"/>
</dbReference>
<dbReference type="PRINTS" id="PR00344">
    <property type="entry name" value="BCTRLSENSOR"/>
</dbReference>
<dbReference type="Pfam" id="PF08448">
    <property type="entry name" value="PAS_4"/>
    <property type="match status" value="1"/>
</dbReference>
<keyword evidence="11" id="KW-1185">Reference proteome</keyword>
<evidence type="ECO:0000256" key="2">
    <source>
        <dbReference type="ARBA" id="ARBA00012438"/>
    </source>
</evidence>
<dbReference type="InterPro" id="IPR011006">
    <property type="entry name" value="CheY-like_superfamily"/>
</dbReference>
<keyword evidence="10" id="KW-0067">ATP-binding</keyword>
<dbReference type="Pfam" id="PF00512">
    <property type="entry name" value="HisKA"/>
    <property type="match status" value="1"/>
</dbReference>
<dbReference type="PROSITE" id="PS50110">
    <property type="entry name" value="RESPONSE_REGULATORY"/>
    <property type="match status" value="1"/>
</dbReference>
<proteinExistence type="predicted"/>
<dbReference type="SMART" id="SM00388">
    <property type="entry name" value="HisKA"/>
    <property type="match status" value="1"/>
</dbReference>
<dbReference type="InterPro" id="IPR004358">
    <property type="entry name" value="Sig_transdc_His_kin-like_C"/>
</dbReference>
<dbReference type="Gene3D" id="3.40.50.2300">
    <property type="match status" value="1"/>
</dbReference>
<dbReference type="CDD" id="cd17580">
    <property type="entry name" value="REC_2_DhkD-like"/>
    <property type="match status" value="1"/>
</dbReference>
<feature type="domain" description="PAS" evidence="9">
    <location>
        <begin position="184"/>
        <end position="229"/>
    </location>
</feature>
<dbReference type="Gene3D" id="3.30.565.10">
    <property type="entry name" value="Histidine kinase-like ATPase, C-terminal domain"/>
    <property type="match status" value="1"/>
</dbReference>
<feature type="modified residue" description="4-aspartylphosphate" evidence="6">
    <location>
        <position position="621"/>
    </location>
</feature>
<evidence type="ECO:0000259" key="9">
    <source>
        <dbReference type="PROSITE" id="PS50112"/>
    </source>
</evidence>
<keyword evidence="4" id="KW-0418">Kinase</keyword>
<name>A0ABT7LWY3_9CYAN</name>
<evidence type="ECO:0000256" key="3">
    <source>
        <dbReference type="ARBA" id="ARBA00022553"/>
    </source>
</evidence>
<keyword evidence="4" id="KW-0808">Transferase</keyword>